<feature type="transmembrane region" description="Helical" evidence="1">
    <location>
        <begin position="99"/>
        <end position="120"/>
    </location>
</feature>
<comment type="caution">
    <text evidence="2">The sequence shown here is derived from an EMBL/GenBank/DDBJ whole genome shotgun (WGS) entry which is preliminary data.</text>
</comment>
<name>A0ABR1C430_NECAM</name>
<feature type="transmembrane region" description="Helical" evidence="1">
    <location>
        <begin position="132"/>
        <end position="151"/>
    </location>
</feature>
<feature type="transmembrane region" description="Helical" evidence="1">
    <location>
        <begin position="71"/>
        <end position="93"/>
    </location>
</feature>
<protein>
    <recommendedName>
        <fullName evidence="4">DUF4203 domain-containing protein</fullName>
    </recommendedName>
</protein>
<reference evidence="2 3" key="1">
    <citation type="submission" date="2023-08" db="EMBL/GenBank/DDBJ databases">
        <title>A Necator americanus chromosomal reference genome.</title>
        <authorList>
            <person name="Ilik V."/>
            <person name="Petrzelkova K.J."/>
            <person name="Pardy F."/>
            <person name="Fuh T."/>
            <person name="Niatou-Singa F.S."/>
            <person name="Gouil Q."/>
            <person name="Baker L."/>
            <person name="Ritchie M.E."/>
            <person name="Jex A.R."/>
            <person name="Gazzola D."/>
            <person name="Li H."/>
            <person name="Toshio Fujiwara R."/>
            <person name="Zhan B."/>
            <person name="Aroian R.V."/>
            <person name="Pafco B."/>
            <person name="Schwarz E.M."/>
        </authorList>
    </citation>
    <scope>NUCLEOTIDE SEQUENCE [LARGE SCALE GENOMIC DNA]</scope>
    <source>
        <strain evidence="2 3">Aroian</strain>
        <tissue evidence="2">Whole animal</tissue>
    </source>
</reference>
<evidence type="ECO:0000313" key="2">
    <source>
        <dbReference type="EMBL" id="KAK6732398.1"/>
    </source>
</evidence>
<keyword evidence="1" id="KW-1133">Transmembrane helix</keyword>
<keyword evidence="1" id="KW-0472">Membrane</keyword>
<sequence>MEAVAELYGSYRQELETAMEGLRQRGQAFGESAPQYIEDTKSQIEPQTQEIIDAVQDTSAVSTPQRAVIEVFAWSSVMVFFANVGVGFGSYIFGPIISIFIGKFGATLAAFVGIPLYAHYEIKHSGGSDVNIRLELLSLAVLQGVLTGFVIDSLYLSATPFAVLTPAIVTVSFASIAASAQGNRVTLLGGSVGAAVGVNFLIGLITGNLTFVYFLLTLTYAGIAAVTMQLVFKHIQGEAKGHVYQNVLSCSFIIAKGMFFLLFGSYNPEDVQVQQDRQSK</sequence>
<dbReference type="Proteomes" id="UP001303046">
    <property type="component" value="Unassembled WGS sequence"/>
</dbReference>
<gene>
    <name evidence="2" type="primary">Necator_chrII.g4445</name>
    <name evidence="2" type="ORF">RB195_016653</name>
</gene>
<feature type="transmembrane region" description="Helical" evidence="1">
    <location>
        <begin position="157"/>
        <end position="178"/>
    </location>
</feature>
<dbReference type="InterPro" id="IPR008574">
    <property type="entry name" value="Nematodes_ZYG-11_interact"/>
</dbReference>
<dbReference type="Pfam" id="PF05884">
    <property type="entry name" value="ZYG-11_interact"/>
    <property type="match status" value="1"/>
</dbReference>
<keyword evidence="3" id="KW-1185">Reference proteome</keyword>
<keyword evidence="1" id="KW-0812">Transmembrane</keyword>
<dbReference type="PANTHER" id="PTHR31176:SF1">
    <property type="entry name" value="MFS DOMAIN-CONTAINING PROTEIN-RELATED"/>
    <property type="match status" value="1"/>
</dbReference>
<dbReference type="PANTHER" id="PTHR31176">
    <property type="entry name" value="MFS DOMAIN-CONTAINING PROTEIN-RELATED"/>
    <property type="match status" value="1"/>
</dbReference>
<proteinExistence type="predicted"/>
<feature type="transmembrane region" description="Helical" evidence="1">
    <location>
        <begin position="211"/>
        <end position="231"/>
    </location>
</feature>
<accession>A0ABR1C430</accession>
<evidence type="ECO:0000256" key="1">
    <source>
        <dbReference type="SAM" id="Phobius"/>
    </source>
</evidence>
<dbReference type="EMBL" id="JAVFWL010000002">
    <property type="protein sequence ID" value="KAK6732398.1"/>
    <property type="molecule type" value="Genomic_DNA"/>
</dbReference>
<feature type="transmembrane region" description="Helical" evidence="1">
    <location>
        <begin position="185"/>
        <end position="205"/>
    </location>
</feature>
<feature type="transmembrane region" description="Helical" evidence="1">
    <location>
        <begin position="243"/>
        <end position="263"/>
    </location>
</feature>
<evidence type="ECO:0008006" key="4">
    <source>
        <dbReference type="Google" id="ProtNLM"/>
    </source>
</evidence>
<organism evidence="2 3">
    <name type="scientific">Necator americanus</name>
    <name type="common">Human hookworm</name>
    <dbReference type="NCBI Taxonomy" id="51031"/>
    <lineage>
        <taxon>Eukaryota</taxon>
        <taxon>Metazoa</taxon>
        <taxon>Ecdysozoa</taxon>
        <taxon>Nematoda</taxon>
        <taxon>Chromadorea</taxon>
        <taxon>Rhabditida</taxon>
        <taxon>Rhabditina</taxon>
        <taxon>Rhabditomorpha</taxon>
        <taxon>Strongyloidea</taxon>
        <taxon>Ancylostomatidae</taxon>
        <taxon>Bunostominae</taxon>
        <taxon>Necator</taxon>
    </lineage>
</organism>
<evidence type="ECO:0000313" key="3">
    <source>
        <dbReference type="Proteomes" id="UP001303046"/>
    </source>
</evidence>